<reference evidence="1" key="1">
    <citation type="submission" date="2015-10" db="EMBL/GenBank/DDBJ databases">
        <authorList>
            <person name="Gilbert D.G."/>
        </authorList>
    </citation>
    <scope>NUCLEOTIDE SEQUENCE</scope>
    <source>
        <strain evidence="1">Lp167-67</strain>
    </source>
</reference>
<protein>
    <submittedName>
        <fullName evidence="1">Uncharacterized protein</fullName>
    </submittedName>
</protein>
<name>A0A0U5K0Y9_LIMRT</name>
<gene>
    <name evidence="1" type="ORF">LRLP16767_LRLP167_00179</name>
</gene>
<dbReference type="AlphaFoldDB" id="A0A0U5K0Y9"/>
<proteinExistence type="predicted"/>
<sequence length="40" mass="4811">MNADGRNRTAFSTLKRKQLWCFTIKRHQHNTEMLASTNRF</sequence>
<organism evidence="1">
    <name type="scientific">Limosilactobacillus reuteri</name>
    <name type="common">Lactobacillus reuteri</name>
    <dbReference type="NCBI Taxonomy" id="1598"/>
    <lineage>
        <taxon>Bacteria</taxon>
        <taxon>Bacillati</taxon>
        <taxon>Bacillota</taxon>
        <taxon>Bacilli</taxon>
        <taxon>Lactobacillales</taxon>
        <taxon>Lactobacillaceae</taxon>
        <taxon>Limosilactobacillus</taxon>
    </lineage>
</organism>
<evidence type="ECO:0000313" key="1">
    <source>
        <dbReference type="EMBL" id="CUR41862.1"/>
    </source>
</evidence>
<accession>A0A0U5K0Y9</accession>
<dbReference type="EMBL" id="LN887698">
    <property type="protein sequence ID" value="CUR41862.1"/>
    <property type="molecule type" value="Genomic_DNA"/>
</dbReference>